<evidence type="ECO:0000313" key="2">
    <source>
        <dbReference type="EMBL" id="CAH2330847.1"/>
    </source>
</evidence>
<organism evidence="2 3">
    <name type="scientific">Pelobates cultripes</name>
    <name type="common">Western spadefoot toad</name>
    <dbReference type="NCBI Taxonomy" id="61616"/>
    <lineage>
        <taxon>Eukaryota</taxon>
        <taxon>Metazoa</taxon>
        <taxon>Chordata</taxon>
        <taxon>Craniata</taxon>
        <taxon>Vertebrata</taxon>
        <taxon>Euteleostomi</taxon>
        <taxon>Amphibia</taxon>
        <taxon>Batrachia</taxon>
        <taxon>Anura</taxon>
        <taxon>Pelobatoidea</taxon>
        <taxon>Pelobatidae</taxon>
        <taxon>Pelobates</taxon>
    </lineage>
</organism>
<keyword evidence="1" id="KW-0732">Signal</keyword>
<proteinExistence type="predicted"/>
<feature type="signal peptide" evidence="1">
    <location>
        <begin position="1"/>
        <end position="16"/>
    </location>
</feature>
<dbReference type="AlphaFoldDB" id="A0AAD1TQS7"/>
<evidence type="ECO:0000313" key="3">
    <source>
        <dbReference type="Proteomes" id="UP001295444"/>
    </source>
</evidence>
<reference evidence="2" key="1">
    <citation type="submission" date="2022-03" db="EMBL/GenBank/DDBJ databases">
        <authorList>
            <person name="Alioto T."/>
            <person name="Alioto T."/>
            <person name="Gomez Garrido J."/>
        </authorList>
    </citation>
    <scope>NUCLEOTIDE SEQUENCE</scope>
</reference>
<comment type="caution">
    <text evidence="2">The sequence shown here is derived from an EMBL/GenBank/DDBJ whole genome shotgun (WGS) entry which is preliminary data.</text>
</comment>
<feature type="chain" id="PRO_5041980482" evidence="1">
    <location>
        <begin position="17"/>
        <end position="84"/>
    </location>
</feature>
<name>A0AAD1TQS7_PELCU</name>
<feature type="non-terminal residue" evidence="2">
    <location>
        <position position="1"/>
    </location>
</feature>
<protein>
    <submittedName>
        <fullName evidence="2">Uncharacterized protein</fullName>
    </submittedName>
</protein>
<evidence type="ECO:0000256" key="1">
    <source>
        <dbReference type="SAM" id="SignalP"/>
    </source>
</evidence>
<sequence length="84" mass="9548">MCTFLLLLCLVGSISTQESGDNGQEDYEIQNNIEPSTLSQDTSEDHLEDVLISDKGTVSKICPEGDNCKFYKFFYHHRNFHTAQ</sequence>
<dbReference type="Proteomes" id="UP001295444">
    <property type="component" value="Unassembled WGS sequence"/>
</dbReference>
<keyword evidence="3" id="KW-1185">Reference proteome</keyword>
<accession>A0AAD1TQS7</accession>
<dbReference type="EMBL" id="CAKOES020001482">
    <property type="protein sequence ID" value="CAH2330847.1"/>
    <property type="molecule type" value="Genomic_DNA"/>
</dbReference>
<gene>
    <name evidence="2" type="ORF">PECUL_23A003087</name>
</gene>